<feature type="domain" description="Mur ligase N-terminal catalytic" evidence="9">
    <location>
        <begin position="5"/>
        <end position="100"/>
    </location>
</feature>
<dbReference type="Gene3D" id="3.40.50.720">
    <property type="entry name" value="NAD(P)-binding Rossmann-like Domain"/>
    <property type="match status" value="1"/>
</dbReference>
<evidence type="ECO:0000256" key="8">
    <source>
        <dbReference type="ARBA" id="ARBA00023316"/>
    </source>
</evidence>
<keyword evidence="8" id="KW-0961">Cell wall biogenesis/degradation</keyword>
<dbReference type="Pfam" id="PF08245">
    <property type="entry name" value="Mur_ligase_M"/>
    <property type="match status" value="1"/>
</dbReference>
<evidence type="ECO:0000313" key="12">
    <source>
        <dbReference type="EMBL" id="OGH69470.1"/>
    </source>
</evidence>
<protein>
    <recommendedName>
        <fullName evidence="14">UDP-N-acetylmuramate:L-alanyl-gamma-D-glutamyl-meso-diaminopimelate ligase</fullName>
    </recommendedName>
</protein>
<keyword evidence="7" id="KW-0131">Cell cycle</keyword>
<dbReference type="InterPro" id="IPR050061">
    <property type="entry name" value="MurCDEF_pg_biosynth"/>
</dbReference>
<dbReference type="Proteomes" id="UP000177953">
    <property type="component" value="Unassembled WGS sequence"/>
</dbReference>
<keyword evidence="5" id="KW-0133">Cell shape</keyword>
<dbReference type="InterPro" id="IPR004101">
    <property type="entry name" value="Mur_ligase_C"/>
</dbReference>
<evidence type="ECO:0000313" key="13">
    <source>
        <dbReference type="Proteomes" id="UP000177953"/>
    </source>
</evidence>
<dbReference type="GO" id="GO:0016881">
    <property type="term" value="F:acid-amino acid ligase activity"/>
    <property type="evidence" value="ECO:0007669"/>
    <property type="project" value="InterPro"/>
</dbReference>
<evidence type="ECO:0000256" key="1">
    <source>
        <dbReference type="ARBA" id="ARBA00022598"/>
    </source>
</evidence>
<evidence type="ECO:0000256" key="6">
    <source>
        <dbReference type="ARBA" id="ARBA00022984"/>
    </source>
</evidence>
<dbReference type="AlphaFoldDB" id="A0A1F6MD16"/>
<dbReference type="GO" id="GO:0071555">
    <property type="term" value="P:cell wall organization"/>
    <property type="evidence" value="ECO:0007669"/>
    <property type="project" value="UniProtKB-KW"/>
</dbReference>
<keyword evidence="3" id="KW-0547">Nucleotide-binding</keyword>
<dbReference type="InterPro" id="IPR000713">
    <property type="entry name" value="Mur_ligase_N"/>
</dbReference>
<gene>
    <name evidence="12" type="ORF">A2754_00845</name>
</gene>
<name>A0A1F6MD16_9BACT</name>
<reference evidence="12 13" key="1">
    <citation type="journal article" date="2016" name="Nat. Commun.">
        <title>Thousands of microbial genomes shed light on interconnected biogeochemical processes in an aquifer system.</title>
        <authorList>
            <person name="Anantharaman K."/>
            <person name="Brown C.T."/>
            <person name="Hug L.A."/>
            <person name="Sharon I."/>
            <person name="Castelle C.J."/>
            <person name="Probst A.J."/>
            <person name="Thomas B.C."/>
            <person name="Singh A."/>
            <person name="Wilkins M.J."/>
            <person name="Karaoz U."/>
            <person name="Brodie E.L."/>
            <person name="Williams K.H."/>
            <person name="Hubbard S.S."/>
            <person name="Banfield J.F."/>
        </authorList>
    </citation>
    <scope>NUCLEOTIDE SEQUENCE [LARGE SCALE GENOMIC DNA]</scope>
</reference>
<dbReference type="SUPFAM" id="SSF53623">
    <property type="entry name" value="MurD-like peptide ligases, catalytic domain"/>
    <property type="match status" value="1"/>
</dbReference>
<dbReference type="GO" id="GO:0008360">
    <property type="term" value="P:regulation of cell shape"/>
    <property type="evidence" value="ECO:0007669"/>
    <property type="project" value="UniProtKB-KW"/>
</dbReference>
<dbReference type="SUPFAM" id="SSF51984">
    <property type="entry name" value="MurCD N-terminal domain"/>
    <property type="match status" value="1"/>
</dbReference>
<dbReference type="Gene3D" id="3.40.1190.10">
    <property type="entry name" value="Mur-like, catalytic domain"/>
    <property type="match status" value="1"/>
</dbReference>
<dbReference type="InterPro" id="IPR036615">
    <property type="entry name" value="Mur_ligase_C_dom_sf"/>
</dbReference>
<keyword evidence="6" id="KW-0573">Peptidoglycan synthesis</keyword>
<dbReference type="Pfam" id="PF02875">
    <property type="entry name" value="Mur_ligase_C"/>
    <property type="match status" value="1"/>
</dbReference>
<proteinExistence type="predicted"/>
<comment type="caution">
    <text evidence="12">The sequence shown here is derived from an EMBL/GenBank/DDBJ whole genome shotgun (WGS) entry which is preliminary data.</text>
</comment>
<keyword evidence="4" id="KW-0067">ATP-binding</keyword>
<dbReference type="PANTHER" id="PTHR43445:SF5">
    <property type="entry name" value="UDP-N-ACETYLMURAMATE--L-ALANYL-GAMMA-D-GLUTAMYL-MESO-2,6-DIAMINOHEPTANDIOATE LIGASE"/>
    <property type="match status" value="1"/>
</dbReference>
<evidence type="ECO:0000256" key="7">
    <source>
        <dbReference type="ARBA" id="ARBA00023306"/>
    </source>
</evidence>
<evidence type="ECO:0000256" key="4">
    <source>
        <dbReference type="ARBA" id="ARBA00022840"/>
    </source>
</evidence>
<feature type="domain" description="Mur ligase C-terminal" evidence="10">
    <location>
        <begin position="337"/>
        <end position="466"/>
    </location>
</feature>
<sequence>MEAKKIHFIGICGVAMSALALAFKKQGWQVTGSDAGFYPPISTHLKIAGVDFYPGWHPEKLGTPDLVVVGNVASSTNPEWLYVQEKRLNFKSYPEVIAEYFVKKNSIVCAGTYGKSTSTTLLTWILKEAEFNPSYMFGGLSLNEIPAAEMTGSDWSILEGDEYKTSRWDSSPKFSHYSPSHLLLTSVIWDHADVYPTEQKYFEAFEKLVAAVPKNGLVVISEQALKVLNHPSPLLRKEGTIDLPLRRGGVPTEEGRRGPVIYGKNSANNYTYTNIVQSKNGLDFDIIHKGNTYHIASSCLGEYMADNITGSFALAHQIGISPEKIISSIAEFKGMKRRLEKRLDGAITIFDDIAHSPAKAKAVLQTLRQIYTGKIYAVFEPNTGNRRPEATPWYKNSFSSADEVIIPRLTKIKADPDEEPALEGEELAKIISETHSNARYFEEDEKLIAYLKQKTRANDVVVFLGSHGFRGMIDELVHKVCKVESL</sequence>
<dbReference type="Pfam" id="PF01225">
    <property type="entry name" value="Mur_ligase"/>
    <property type="match status" value="1"/>
</dbReference>
<evidence type="ECO:0000256" key="5">
    <source>
        <dbReference type="ARBA" id="ARBA00022960"/>
    </source>
</evidence>
<dbReference type="GO" id="GO:0005524">
    <property type="term" value="F:ATP binding"/>
    <property type="evidence" value="ECO:0007669"/>
    <property type="project" value="UniProtKB-KW"/>
</dbReference>
<keyword evidence="2" id="KW-0132">Cell division</keyword>
<evidence type="ECO:0000259" key="9">
    <source>
        <dbReference type="Pfam" id="PF01225"/>
    </source>
</evidence>
<evidence type="ECO:0000259" key="10">
    <source>
        <dbReference type="Pfam" id="PF02875"/>
    </source>
</evidence>
<evidence type="ECO:0008006" key="14">
    <source>
        <dbReference type="Google" id="ProtNLM"/>
    </source>
</evidence>
<evidence type="ECO:0000256" key="2">
    <source>
        <dbReference type="ARBA" id="ARBA00022618"/>
    </source>
</evidence>
<dbReference type="Gene3D" id="3.90.190.20">
    <property type="entry name" value="Mur ligase, C-terminal domain"/>
    <property type="match status" value="1"/>
</dbReference>
<accession>A0A1F6MD16</accession>
<organism evidence="12 13">
    <name type="scientific">Candidatus Magasanikbacteria bacterium RIFCSPHIGHO2_01_FULL_47_8</name>
    <dbReference type="NCBI Taxonomy" id="1798673"/>
    <lineage>
        <taxon>Bacteria</taxon>
        <taxon>Candidatus Magasanikiibacteriota</taxon>
    </lineage>
</organism>
<dbReference type="PANTHER" id="PTHR43445">
    <property type="entry name" value="UDP-N-ACETYLMURAMATE--L-ALANINE LIGASE-RELATED"/>
    <property type="match status" value="1"/>
</dbReference>
<keyword evidence="1" id="KW-0436">Ligase</keyword>
<dbReference type="GO" id="GO:0009252">
    <property type="term" value="P:peptidoglycan biosynthetic process"/>
    <property type="evidence" value="ECO:0007669"/>
    <property type="project" value="UniProtKB-KW"/>
</dbReference>
<dbReference type="GO" id="GO:0051301">
    <property type="term" value="P:cell division"/>
    <property type="evidence" value="ECO:0007669"/>
    <property type="project" value="UniProtKB-KW"/>
</dbReference>
<dbReference type="SUPFAM" id="SSF53244">
    <property type="entry name" value="MurD-like peptide ligases, peptide-binding domain"/>
    <property type="match status" value="1"/>
</dbReference>
<evidence type="ECO:0000256" key="3">
    <source>
        <dbReference type="ARBA" id="ARBA00022741"/>
    </source>
</evidence>
<dbReference type="InterPro" id="IPR036565">
    <property type="entry name" value="Mur-like_cat_sf"/>
</dbReference>
<dbReference type="InterPro" id="IPR013221">
    <property type="entry name" value="Mur_ligase_cen"/>
</dbReference>
<evidence type="ECO:0000259" key="11">
    <source>
        <dbReference type="Pfam" id="PF08245"/>
    </source>
</evidence>
<dbReference type="EMBL" id="MFPU01000038">
    <property type="protein sequence ID" value="OGH69470.1"/>
    <property type="molecule type" value="Genomic_DNA"/>
</dbReference>
<feature type="domain" description="Mur ligase central" evidence="11">
    <location>
        <begin position="110"/>
        <end position="221"/>
    </location>
</feature>